<keyword evidence="18" id="KW-1185">Reference proteome</keyword>
<dbReference type="InterPro" id="IPR050428">
    <property type="entry name" value="TCS_sensor_his_kinase"/>
</dbReference>
<dbReference type="Pfam" id="PF00512">
    <property type="entry name" value="HisKA"/>
    <property type="match status" value="1"/>
</dbReference>
<dbReference type="SMART" id="SM00388">
    <property type="entry name" value="HisKA"/>
    <property type="match status" value="1"/>
</dbReference>
<feature type="transmembrane region" description="Helical" evidence="14">
    <location>
        <begin position="158"/>
        <end position="178"/>
    </location>
</feature>
<dbReference type="InterPro" id="IPR004358">
    <property type="entry name" value="Sig_transdc_His_kin-like_C"/>
</dbReference>
<evidence type="ECO:0000256" key="3">
    <source>
        <dbReference type="ARBA" id="ARBA00022475"/>
    </source>
</evidence>
<evidence type="ECO:0000256" key="6">
    <source>
        <dbReference type="ARBA" id="ARBA00022679"/>
    </source>
</evidence>
<dbReference type="GO" id="GO:0005886">
    <property type="term" value="C:plasma membrane"/>
    <property type="evidence" value="ECO:0007669"/>
    <property type="project" value="UniProtKB-SubCell"/>
</dbReference>
<keyword evidence="5" id="KW-0597">Phosphoprotein</keyword>
<dbReference type="Gene3D" id="1.10.287.130">
    <property type="match status" value="1"/>
</dbReference>
<protein>
    <recommendedName>
        <fullName evidence="14">Sensor protein</fullName>
        <ecNumber evidence="14">2.7.13.3</ecNumber>
    </recommendedName>
</protein>
<dbReference type="PRINTS" id="PR00344">
    <property type="entry name" value="BCTRLSENSOR"/>
</dbReference>
<dbReference type="OrthoDB" id="5561773at2"/>
<evidence type="ECO:0000256" key="11">
    <source>
        <dbReference type="ARBA" id="ARBA00022989"/>
    </source>
</evidence>
<evidence type="ECO:0000256" key="10">
    <source>
        <dbReference type="ARBA" id="ARBA00022840"/>
    </source>
</evidence>
<dbReference type="SMART" id="SM00304">
    <property type="entry name" value="HAMP"/>
    <property type="match status" value="1"/>
</dbReference>
<evidence type="ECO:0000256" key="4">
    <source>
        <dbReference type="ARBA" id="ARBA00022519"/>
    </source>
</evidence>
<dbReference type="EMBL" id="JTAK01000005">
    <property type="protein sequence ID" value="KHO64083.1"/>
    <property type="molecule type" value="Genomic_DNA"/>
</dbReference>
<dbReference type="SMART" id="SM00387">
    <property type="entry name" value="HATPase_c"/>
    <property type="match status" value="1"/>
</dbReference>
<evidence type="ECO:0000313" key="18">
    <source>
        <dbReference type="Proteomes" id="UP000030980"/>
    </source>
</evidence>
<keyword evidence="3 14" id="KW-1003">Cell membrane</keyword>
<keyword evidence="7 14" id="KW-0812">Transmembrane</keyword>
<dbReference type="CDD" id="cd00075">
    <property type="entry name" value="HATPase"/>
    <property type="match status" value="1"/>
</dbReference>
<evidence type="ECO:0000256" key="5">
    <source>
        <dbReference type="ARBA" id="ARBA00022553"/>
    </source>
</evidence>
<evidence type="ECO:0000256" key="7">
    <source>
        <dbReference type="ARBA" id="ARBA00022692"/>
    </source>
</evidence>
<feature type="transmembrane region" description="Helical" evidence="14">
    <location>
        <begin position="12"/>
        <end position="32"/>
    </location>
</feature>
<evidence type="ECO:0000259" key="15">
    <source>
        <dbReference type="PROSITE" id="PS50109"/>
    </source>
</evidence>
<dbReference type="InterPro" id="IPR003660">
    <property type="entry name" value="HAMP_dom"/>
</dbReference>
<accession>A0A0B3BHX6</accession>
<proteinExistence type="predicted"/>
<dbReference type="InterPro" id="IPR003661">
    <property type="entry name" value="HisK_dim/P_dom"/>
</dbReference>
<evidence type="ECO:0000256" key="1">
    <source>
        <dbReference type="ARBA" id="ARBA00000085"/>
    </source>
</evidence>
<dbReference type="InterPro" id="IPR036097">
    <property type="entry name" value="HisK_dim/P_sf"/>
</dbReference>
<evidence type="ECO:0000256" key="9">
    <source>
        <dbReference type="ARBA" id="ARBA00022777"/>
    </source>
</evidence>
<comment type="subcellular location">
    <subcellularLocation>
        <location evidence="2 14">Cell inner membrane</location>
    </subcellularLocation>
</comment>
<dbReference type="InterPro" id="IPR005467">
    <property type="entry name" value="His_kinase_dom"/>
</dbReference>
<sequence length="453" mass="50459">MTLWPRSLSLRLALMFALASVLLLGVIGFYLYQSLQREVAWRDDQALLGRLQRMHALIDDSDSIEALRSQPHLYENMLGNRDNLLWIINARGELLIGINPTGVPVPALPPAPEARLGDVPDSELRVAWLDVTRGDRRLTMIAGKRLSERENMLGAYRLKLWIALSFGAALAFVLGWLVSQRGLRPVRQLAARAAAIDVQHLHLRLDEFRELSELSALSQALNQMLSRLEAGFAQLSRFSEDLAHEMRTPLSNLMGQTQQALGRVRSAEEYQNLLASNQEEYERLARMIDSMLFLARTEQSKGGLQREAIDLQLLVAQLCDYFEGMGEERGIQLINQAAGELHADPQLVRRALANLIANALRYAAADTPVVISSSRENGALTLHVDNQGEPIAPQHLPHLFERFYRCDPSRNQPGDSGGLGLAIVRSIMQAHGGRVEVRSDTDGTRFSLIFPAG</sequence>
<dbReference type="PROSITE" id="PS50885">
    <property type="entry name" value="HAMP"/>
    <property type="match status" value="1"/>
</dbReference>
<dbReference type="PANTHER" id="PTHR45436">
    <property type="entry name" value="SENSOR HISTIDINE KINASE YKOH"/>
    <property type="match status" value="1"/>
</dbReference>
<evidence type="ECO:0000256" key="2">
    <source>
        <dbReference type="ARBA" id="ARBA00004533"/>
    </source>
</evidence>
<dbReference type="NCBIfam" id="TIGR01386">
    <property type="entry name" value="cztS_silS_copS"/>
    <property type="match status" value="1"/>
</dbReference>
<dbReference type="STRING" id="706570.PT85_12545"/>
<dbReference type="InterPro" id="IPR036890">
    <property type="entry name" value="HATPase_C_sf"/>
</dbReference>
<keyword evidence="8 14" id="KW-0547">Nucleotide-binding</keyword>
<keyword evidence="11 14" id="KW-1133">Transmembrane helix</keyword>
<keyword evidence="13 14" id="KW-0472">Membrane</keyword>
<evidence type="ECO:0000259" key="16">
    <source>
        <dbReference type="PROSITE" id="PS50885"/>
    </source>
</evidence>
<evidence type="ECO:0000256" key="8">
    <source>
        <dbReference type="ARBA" id="ARBA00022741"/>
    </source>
</evidence>
<keyword evidence="6 14" id="KW-0808">Transferase</keyword>
<evidence type="ECO:0000256" key="12">
    <source>
        <dbReference type="ARBA" id="ARBA00023012"/>
    </source>
</evidence>
<comment type="function">
    <text evidence="14">Member of a two-component regulatory system.</text>
</comment>
<dbReference type="AlphaFoldDB" id="A0A0B3BHX6"/>
<dbReference type="Pfam" id="PF00672">
    <property type="entry name" value="HAMP"/>
    <property type="match status" value="1"/>
</dbReference>
<keyword evidence="10 14" id="KW-0067">ATP-binding</keyword>
<dbReference type="CDD" id="cd00082">
    <property type="entry name" value="HisKA"/>
    <property type="match status" value="1"/>
</dbReference>
<keyword evidence="4 14" id="KW-0997">Cell inner membrane</keyword>
<evidence type="ECO:0000256" key="13">
    <source>
        <dbReference type="ARBA" id="ARBA00023136"/>
    </source>
</evidence>
<feature type="domain" description="Histidine kinase" evidence="15">
    <location>
        <begin position="241"/>
        <end position="453"/>
    </location>
</feature>
<evidence type="ECO:0000313" key="17">
    <source>
        <dbReference type="EMBL" id="KHO64083.1"/>
    </source>
</evidence>
<dbReference type="GO" id="GO:0000155">
    <property type="term" value="F:phosphorelay sensor kinase activity"/>
    <property type="evidence" value="ECO:0007669"/>
    <property type="project" value="InterPro"/>
</dbReference>
<dbReference type="PROSITE" id="PS50109">
    <property type="entry name" value="HIS_KIN"/>
    <property type="match status" value="1"/>
</dbReference>
<dbReference type="InterPro" id="IPR003594">
    <property type="entry name" value="HATPase_dom"/>
</dbReference>
<dbReference type="EC" id="2.7.13.3" evidence="14"/>
<dbReference type="GO" id="GO:0005524">
    <property type="term" value="F:ATP binding"/>
    <property type="evidence" value="ECO:0007669"/>
    <property type="project" value="UniProtKB-KW"/>
</dbReference>
<name>A0A0B3BHX6_9PSED</name>
<gene>
    <name evidence="17" type="ORF">PT85_12545</name>
</gene>
<dbReference type="Gene3D" id="6.10.340.10">
    <property type="match status" value="1"/>
</dbReference>
<reference evidence="17 18" key="1">
    <citation type="submission" date="2014-11" db="EMBL/GenBank/DDBJ databases">
        <title>Genome sequence of Pseudomonas tuomuerensis JCM 14085.</title>
        <authorList>
            <person name="Shin S.-K."/>
            <person name="Yi H."/>
        </authorList>
    </citation>
    <scope>NUCLEOTIDE SEQUENCE [LARGE SCALE GENOMIC DNA]</scope>
    <source>
        <strain evidence="17 18">JCM 14085</strain>
    </source>
</reference>
<dbReference type="SUPFAM" id="SSF47384">
    <property type="entry name" value="Homodimeric domain of signal transducing histidine kinase"/>
    <property type="match status" value="1"/>
</dbReference>
<dbReference type="SUPFAM" id="SSF55874">
    <property type="entry name" value="ATPase domain of HSP90 chaperone/DNA topoisomerase II/histidine kinase"/>
    <property type="match status" value="1"/>
</dbReference>
<dbReference type="Pfam" id="PF02518">
    <property type="entry name" value="HATPase_c"/>
    <property type="match status" value="1"/>
</dbReference>
<keyword evidence="9 14" id="KW-0418">Kinase</keyword>
<dbReference type="RefSeq" id="WP_039606826.1">
    <property type="nucleotide sequence ID" value="NZ_FMUP01000003.1"/>
</dbReference>
<dbReference type="Gene3D" id="3.30.565.10">
    <property type="entry name" value="Histidine kinase-like ATPase, C-terminal domain"/>
    <property type="match status" value="1"/>
</dbReference>
<dbReference type="CDD" id="cd06225">
    <property type="entry name" value="HAMP"/>
    <property type="match status" value="1"/>
</dbReference>
<dbReference type="InterPro" id="IPR006290">
    <property type="entry name" value="CztS_silS_copS"/>
</dbReference>
<comment type="caution">
    <text evidence="17">The sequence shown here is derived from an EMBL/GenBank/DDBJ whole genome shotgun (WGS) entry which is preliminary data.</text>
</comment>
<organism evidence="17 18">
    <name type="scientific">Pseudomonas flexibilis</name>
    <dbReference type="NCBI Taxonomy" id="706570"/>
    <lineage>
        <taxon>Bacteria</taxon>
        <taxon>Pseudomonadati</taxon>
        <taxon>Pseudomonadota</taxon>
        <taxon>Gammaproteobacteria</taxon>
        <taxon>Pseudomonadales</taxon>
        <taxon>Pseudomonadaceae</taxon>
        <taxon>Pseudomonas</taxon>
    </lineage>
</organism>
<feature type="domain" description="HAMP" evidence="16">
    <location>
        <begin position="180"/>
        <end position="233"/>
    </location>
</feature>
<keyword evidence="12 14" id="KW-0902">Two-component regulatory system</keyword>
<comment type="catalytic activity">
    <reaction evidence="1 14">
        <text>ATP + protein L-histidine = ADP + protein N-phospho-L-histidine.</text>
        <dbReference type="EC" id="2.7.13.3"/>
    </reaction>
</comment>
<dbReference type="Proteomes" id="UP000030980">
    <property type="component" value="Unassembled WGS sequence"/>
</dbReference>
<evidence type="ECO:0000256" key="14">
    <source>
        <dbReference type="RuleBase" id="RU364088"/>
    </source>
</evidence>
<dbReference type="PANTHER" id="PTHR45436:SF3">
    <property type="entry name" value="SENSOR HISTIDINE KINASE HPRS"/>
    <property type="match status" value="1"/>
</dbReference>